<dbReference type="PANTHER" id="PTHR33376">
    <property type="match status" value="1"/>
</dbReference>
<dbReference type="InterPro" id="IPR018389">
    <property type="entry name" value="DctP_fam"/>
</dbReference>
<proteinExistence type="predicted"/>
<dbReference type="PANTHER" id="PTHR33376:SF15">
    <property type="entry name" value="BLL6794 PROTEIN"/>
    <property type="match status" value="1"/>
</dbReference>
<keyword evidence="1 2" id="KW-0732">Signal</keyword>
<dbReference type="Gene3D" id="3.40.190.170">
    <property type="entry name" value="Bacterial extracellular solute-binding protein, family 7"/>
    <property type="match status" value="1"/>
</dbReference>
<keyword evidence="4" id="KW-1185">Reference proteome</keyword>
<sequence>MRKSQLLSRCMRVALGVSAVGLITATLPAHATTTLRIMHFLPAMSNAQQHVIEPWCEDLETRSEGELRCQIYPSMQLGGTPAQLADTVRNGVVDIAWTALGYSAGRFPRSEALELPFVLPSGGVEASRIAWQFTQDHAAEDFRDYKLLAVHSDGGSVFHTRETPINNLADMNDLRLRASTRMASNLIEELGASAVSMPPAQIADTLAKGVIDGAAAAWEVVPPTKLNEVTFYHTETADDQATPTVTALALLMNQRSYDRLPDDAREVLDSLSGEVLSERFGKAWDDAIDEAKSGVEADPEHTVITLDDAAWHSMEEVTRSLATNWMADSSGGIDRRTLAESLSVIVEEQAPELRLKASGF</sequence>
<reference evidence="3 4" key="1">
    <citation type="submission" date="2022-03" db="EMBL/GenBank/DDBJ databases">
        <title>Genomic signatures underlying metal tolerance in selected Arctic bacterial isolates.</title>
        <authorList>
            <person name="Thomas F.A."/>
            <person name="Venkatachalam S."/>
            <person name="Krishnan K.P."/>
        </authorList>
    </citation>
    <scope>NUCLEOTIDE SEQUENCE [LARGE SCALE GENOMIC DNA]</scope>
    <source>
        <strain evidence="3 4">HM116</strain>
    </source>
</reference>
<evidence type="ECO:0000256" key="1">
    <source>
        <dbReference type="ARBA" id="ARBA00022729"/>
    </source>
</evidence>
<protein>
    <submittedName>
        <fullName evidence="3">TRAP transporter substrate-binding protein</fullName>
    </submittedName>
</protein>
<dbReference type="EMBL" id="JAKVTW010000023">
    <property type="protein sequence ID" value="MCH4813711.1"/>
    <property type="molecule type" value="Genomic_DNA"/>
</dbReference>
<name>A0ABS9SC83_9GAMM</name>
<dbReference type="CDD" id="cd13665">
    <property type="entry name" value="PBP2_TRAP_Dctp3_4"/>
    <property type="match status" value="1"/>
</dbReference>
<dbReference type="NCBIfam" id="NF037995">
    <property type="entry name" value="TRAP_S1"/>
    <property type="match status" value="1"/>
</dbReference>
<dbReference type="RefSeq" id="WP_240720086.1">
    <property type="nucleotide sequence ID" value="NZ_JAKVTW010000023.1"/>
</dbReference>
<organism evidence="3 4">
    <name type="scientific">Vreelandella neptunia</name>
    <dbReference type="NCBI Taxonomy" id="115551"/>
    <lineage>
        <taxon>Bacteria</taxon>
        <taxon>Pseudomonadati</taxon>
        <taxon>Pseudomonadota</taxon>
        <taxon>Gammaproteobacteria</taxon>
        <taxon>Oceanospirillales</taxon>
        <taxon>Halomonadaceae</taxon>
        <taxon>Vreelandella</taxon>
    </lineage>
</organism>
<gene>
    <name evidence="3" type="ORF">MLE19_20485</name>
</gene>
<comment type="caution">
    <text evidence="3">The sequence shown here is derived from an EMBL/GenBank/DDBJ whole genome shotgun (WGS) entry which is preliminary data.</text>
</comment>
<dbReference type="Proteomes" id="UP001320609">
    <property type="component" value="Unassembled WGS sequence"/>
</dbReference>
<accession>A0ABS9SC83</accession>
<evidence type="ECO:0000313" key="3">
    <source>
        <dbReference type="EMBL" id="MCH4813711.1"/>
    </source>
</evidence>
<dbReference type="Pfam" id="PF03480">
    <property type="entry name" value="DctP"/>
    <property type="match status" value="1"/>
</dbReference>
<evidence type="ECO:0000313" key="4">
    <source>
        <dbReference type="Proteomes" id="UP001320609"/>
    </source>
</evidence>
<dbReference type="InterPro" id="IPR038404">
    <property type="entry name" value="TRAP_DctP_sf"/>
</dbReference>
<feature type="signal peptide" evidence="2">
    <location>
        <begin position="1"/>
        <end position="31"/>
    </location>
</feature>
<evidence type="ECO:0000256" key="2">
    <source>
        <dbReference type="SAM" id="SignalP"/>
    </source>
</evidence>
<feature type="chain" id="PRO_5045051364" evidence="2">
    <location>
        <begin position="32"/>
        <end position="360"/>
    </location>
</feature>